<dbReference type="GO" id="GO:0043022">
    <property type="term" value="F:ribosome binding"/>
    <property type="evidence" value="ECO:0007669"/>
    <property type="project" value="InterPro"/>
</dbReference>
<dbReference type="GO" id="GO:0030003">
    <property type="term" value="P:intracellular monoatomic cation homeostasis"/>
    <property type="evidence" value="ECO:0007669"/>
    <property type="project" value="TreeGrafter"/>
</dbReference>
<dbReference type="InterPro" id="IPR018247">
    <property type="entry name" value="EF_Hand_1_Ca_BS"/>
</dbReference>
<dbReference type="PANTHER" id="PTHR14009">
    <property type="entry name" value="LEUCINE ZIPPER-EF-HAND CONTAINING TRANSMEMBRANE PROTEIN"/>
    <property type="match status" value="1"/>
</dbReference>
<protein>
    <recommendedName>
        <fullName evidence="3">Mitochondrial proton/calcium exchanger protein</fullName>
    </recommendedName>
    <alternativeName>
        <fullName evidence="11">Leucine zipper-EF-hand-containing transmembrane protein 1</fullName>
    </alternativeName>
</protein>
<dbReference type="OrthoDB" id="275278at2759"/>
<dbReference type="GO" id="GO:0015297">
    <property type="term" value="F:antiporter activity"/>
    <property type="evidence" value="ECO:0007669"/>
    <property type="project" value="UniProtKB-KW"/>
</dbReference>
<comment type="similarity">
    <text evidence="2">Belongs to the LETM1 family.</text>
</comment>
<keyword evidence="8 14" id="KW-1133">Transmembrane helix</keyword>
<dbReference type="PROSITE" id="PS50222">
    <property type="entry name" value="EF_HAND_2"/>
    <property type="match status" value="1"/>
</dbReference>
<evidence type="ECO:0000256" key="8">
    <source>
        <dbReference type="ARBA" id="ARBA00022989"/>
    </source>
</evidence>
<evidence type="ECO:0000256" key="3">
    <source>
        <dbReference type="ARBA" id="ARBA00020557"/>
    </source>
</evidence>
<evidence type="ECO:0000256" key="6">
    <source>
        <dbReference type="ARBA" id="ARBA00022792"/>
    </source>
</evidence>
<dbReference type="SUPFAM" id="SSF47473">
    <property type="entry name" value="EF-hand"/>
    <property type="match status" value="1"/>
</dbReference>
<feature type="domain" description="Letm1 RBD" evidence="16">
    <location>
        <begin position="285"/>
        <end position="458"/>
    </location>
</feature>
<keyword evidence="7" id="KW-0106">Calcium</keyword>
<gene>
    <name evidence="17" type="ORF">Bca52824_047558</name>
</gene>
<keyword evidence="10 14" id="KW-0472">Membrane</keyword>
<evidence type="ECO:0000256" key="2">
    <source>
        <dbReference type="ARBA" id="ARBA00009584"/>
    </source>
</evidence>
<dbReference type="InterPro" id="IPR011992">
    <property type="entry name" value="EF-hand-dom_pair"/>
</dbReference>
<feature type="domain" description="EF-hand" evidence="15">
    <location>
        <begin position="637"/>
        <end position="672"/>
    </location>
</feature>
<dbReference type="GO" id="GO:0005509">
    <property type="term" value="F:calcium ion binding"/>
    <property type="evidence" value="ECO:0007669"/>
    <property type="project" value="InterPro"/>
</dbReference>
<evidence type="ECO:0000256" key="14">
    <source>
        <dbReference type="SAM" id="Phobius"/>
    </source>
</evidence>
<evidence type="ECO:0000259" key="16">
    <source>
        <dbReference type="PROSITE" id="PS51758"/>
    </source>
</evidence>
<dbReference type="AlphaFoldDB" id="A0A8X7UR99"/>
<evidence type="ECO:0000256" key="9">
    <source>
        <dbReference type="ARBA" id="ARBA00023128"/>
    </source>
</evidence>
<dbReference type="PROSITE" id="PS51758">
    <property type="entry name" value="LETM1_RBD"/>
    <property type="match status" value="1"/>
</dbReference>
<dbReference type="EMBL" id="JAAMPC010000010">
    <property type="protein sequence ID" value="KAG2287954.1"/>
    <property type="molecule type" value="Genomic_DNA"/>
</dbReference>
<keyword evidence="6" id="KW-0999">Mitochondrion inner membrane</keyword>
<proteinExistence type="inferred from homology"/>
<evidence type="ECO:0000256" key="13">
    <source>
        <dbReference type="SAM" id="MobiDB-lite"/>
    </source>
</evidence>
<dbReference type="GO" id="GO:0005743">
    <property type="term" value="C:mitochondrial inner membrane"/>
    <property type="evidence" value="ECO:0007669"/>
    <property type="project" value="UniProtKB-SubCell"/>
</dbReference>
<organism evidence="17 18">
    <name type="scientific">Brassica carinata</name>
    <name type="common">Ethiopian mustard</name>
    <name type="synonym">Abyssinian cabbage</name>
    <dbReference type="NCBI Taxonomy" id="52824"/>
    <lineage>
        <taxon>Eukaryota</taxon>
        <taxon>Viridiplantae</taxon>
        <taxon>Streptophyta</taxon>
        <taxon>Embryophyta</taxon>
        <taxon>Tracheophyta</taxon>
        <taxon>Spermatophyta</taxon>
        <taxon>Magnoliopsida</taxon>
        <taxon>eudicotyledons</taxon>
        <taxon>Gunneridae</taxon>
        <taxon>Pentapetalae</taxon>
        <taxon>rosids</taxon>
        <taxon>malvids</taxon>
        <taxon>Brassicales</taxon>
        <taxon>Brassicaceae</taxon>
        <taxon>Brassiceae</taxon>
        <taxon>Brassica</taxon>
    </lineage>
</organism>
<keyword evidence="4" id="KW-0813">Transport</keyword>
<dbReference type="InterPro" id="IPR002048">
    <property type="entry name" value="EF_hand_dom"/>
</dbReference>
<comment type="caution">
    <text evidence="17">The sequence shown here is derived from an EMBL/GenBank/DDBJ whole genome shotgun (WGS) entry which is preliminary data.</text>
</comment>
<evidence type="ECO:0000256" key="12">
    <source>
        <dbReference type="PROSITE-ProRule" id="PRU01094"/>
    </source>
</evidence>
<feature type="transmembrane region" description="Helical" evidence="14">
    <location>
        <begin position="239"/>
        <end position="262"/>
    </location>
</feature>
<dbReference type="PANTHER" id="PTHR14009:SF31">
    <property type="entry name" value="MITOCHONDRIAL PROTON_CALCIUM EXCHANGER PROTEIN"/>
    <property type="match status" value="1"/>
</dbReference>
<evidence type="ECO:0000256" key="4">
    <source>
        <dbReference type="ARBA" id="ARBA00022449"/>
    </source>
</evidence>
<accession>A0A8X7UR99</accession>
<keyword evidence="18" id="KW-1185">Reference proteome</keyword>
<evidence type="ECO:0000256" key="1">
    <source>
        <dbReference type="ARBA" id="ARBA00004434"/>
    </source>
</evidence>
<evidence type="ECO:0000256" key="7">
    <source>
        <dbReference type="ARBA" id="ARBA00022837"/>
    </source>
</evidence>
<keyword evidence="4" id="KW-0050">Antiport</keyword>
<evidence type="ECO:0000256" key="5">
    <source>
        <dbReference type="ARBA" id="ARBA00022692"/>
    </source>
</evidence>
<evidence type="ECO:0000259" key="15">
    <source>
        <dbReference type="PROSITE" id="PS50222"/>
    </source>
</evidence>
<evidence type="ECO:0000313" key="17">
    <source>
        <dbReference type="EMBL" id="KAG2287954.1"/>
    </source>
</evidence>
<keyword evidence="9 12" id="KW-0496">Mitochondrion</keyword>
<sequence length="719" mass="80951">MASRAILRRKSIVSDYLNVYARSAQSFQSFGNSAQKVNNPPLEADPVAKDKSFTGGYGLLLRSRFHGSSHVSGIGFGSSEMGSSLGMRYMSVSIRNATTVAAKKPEEEEKKDGVNRKEASPEECDQAVESLSSVKAKAKAKRLQESKKVARSILQLTWAFILGIGPALRAVASMSRADWAKKLTHWKQEFVSTMKHYWLGTKLLWADTRISSRLLLKLAGGKSLSRRERQQLTRTTADIFRLVPFAVFILVPFMEFLLPVFLKLFPNMLPSTFQDKMKEEEALKRKLLARIEYAKFLQETAKEMAKEVKHSRTGEAKQTAEDLVEFLDKVRKGRLVQNDEILGFAKLFNDELTLDNISRCLSAIHAQKRLRSIKEDDKLIRAEGVDSLSEAELREDCRERGMLGTLSVEEMRQQLRDWMDLSLNHSVPSSLLILSRAFTVAGRVEADAVRATLSSLPDEVVDTVGVTSLPSEDPVSERLRKLEYLEMQDELIKKEEEKEEEELTRIKDVKGGEEDKALQEMTIPTAREAQEQARARVLEQQDDLCKLSRALGVLASASSVCREREEFLRLVKKEVEFYNTMVEREDVDGEKAAMKAYKAAREDSDQSDEVAEADEVSSALMEKVDGLIQNLEKEIDDVDIKIGKGWLLLDRDRDGKVTPDEVAAAAMYLKDTLANEGLQQLISNLSKDKEGRIMVEDIVRLGRLGSKPEENATEEEESN</sequence>
<feature type="compositionally biased region" description="Basic and acidic residues" evidence="13">
    <location>
        <begin position="103"/>
        <end position="120"/>
    </location>
</feature>
<name>A0A8X7UR99_BRACI</name>
<dbReference type="InterPro" id="IPR044202">
    <property type="entry name" value="LETM1/MDM38-like"/>
</dbReference>
<evidence type="ECO:0000313" key="18">
    <source>
        <dbReference type="Proteomes" id="UP000886595"/>
    </source>
</evidence>
<keyword evidence="5 14" id="KW-0812">Transmembrane</keyword>
<dbReference type="Proteomes" id="UP000886595">
    <property type="component" value="Unassembled WGS sequence"/>
</dbReference>
<dbReference type="Pfam" id="PF07766">
    <property type="entry name" value="LETM1_RBD"/>
    <property type="match status" value="1"/>
</dbReference>
<reference evidence="17 18" key="1">
    <citation type="submission" date="2020-02" db="EMBL/GenBank/DDBJ databases">
        <authorList>
            <person name="Ma Q."/>
            <person name="Huang Y."/>
            <person name="Song X."/>
            <person name="Pei D."/>
        </authorList>
    </citation>
    <scope>NUCLEOTIDE SEQUENCE [LARGE SCALE GENOMIC DNA]</scope>
    <source>
        <strain evidence="17">Sxm20200214</strain>
        <tissue evidence="17">Leaf</tissue>
    </source>
</reference>
<evidence type="ECO:0000256" key="11">
    <source>
        <dbReference type="ARBA" id="ARBA00031360"/>
    </source>
</evidence>
<dbReference type="PROSITE" id="PS00018">
    <property type="entry name" value="EF_HAND_1"/>
    <property type="match status" value="1"/>
</dbReference>
<evidence type="ECO:0000256" key="10">
    <source>
        <dbReference type="ARBA" id="ARBA00023136"/>
    </source>
</evidence>
<dbReference type="Gene3D" id="1.10.238.10">
    <property type="entry name" value="EF-hand"/>
    <property type="match status" value="1"/>
</dbReference>
<dbReference type="InterPro" id="IPR033122">
    <property type="entry name" value="LETM1-like_RBD"/>
</dbReference>
<comment type="subcellular location">
    <subcellularLocation>
        <location evidence="1">Mitochondrion inner membrane</location>
        <topology evidence="1">Single-pass membrane protein</topology>
    </subcellularLocation>
</comment>
<feature type="region of interest" description="Disordered" evidence="13">
    <location>
        <begin position="100"/>
        <end position="125"/>
    </location>
</feature>